<protein>
    <submittedName>
        <fullName evidence="2">Integrase catalytic domain-containing protein</fullName>
    </submittedName>
</protein>
<dbReference type="InterPro" id="IPR043128">
    <property type="entry name" value="Rev_trsase/Diguanyl_cyclase"/>
</dbReference>
<keyword evidence="3" id="KW-1185">Reference proteome</keyword>
<evidence type="ECO:0000259" key="1">
    <source>
        <dbReference type="Pfam" id="PF00078"/>
    </source>
</evidence>
<dbReference type="AlphaFoldDB" id="A0A8X6R7D5"/>
<organism evidence="2 3">
    <name type="scientific">Trichonephila clavipes</name>
    <name type="common">Golden silk orbweaver</name>
    <name type="synonym">Nephila clavipes</name>
    <dbReference type="NCBI Taxonomy" id="2585209"/>
    <lineage>
        <taxon>Eukaryota</taxon>
        <taxon>Metazoa</taxon>
        <taxon>Ecdysozoa</taxon>
        <taxon>Arthropoda</taxon>
        <taxon>Chelicerata</taxon>
        <taxon>Arachnida</taxon>
        <taxon>Araneae</taxon>
        <taxon>Araneomorphae</taxon>
        <taxon>Entelegynae</taxon>
        <taxon>Araneoidea</taxon>
        <taxon>Nephilidae</taxon>
        <taxon>Trichonephila</taxon>
    </lineage>
</organism>
<accession>A0A8X6R7D5</accession>
<name>A0A8X6R7D5_TRICX</name>
<reference evidence="2" key="1">
    <citation type="submission" date="2020-08" db="EMBL/GenBank/DDBJ databases">
        <title>Multicomponent nature underlies the extraordinary mechanical properties of spider dragline silk.</title>
        <authorList>
            <person name="Kono N."/>
            <person name="Nakamura H."/>
            <person name="Mori M."/>
            <person name="Yoshida Y."/>
            <person name="Ohtoshi R."/>
            <person name="Malay A.D."/>
            <person name="Moran D.A.P."/>
            <person name="Tomita M."/>
            <person name="Numata K."/>
            <person name="Arakawa K."/>
        </authorList>
    </citation>
    <scope>NUCLEOTIDE SEQUENCE</scope>
</reference>
<feature type="domain" description="Reverse transcriptase" evidence="1">
    <location>
        <begin position="150"/>
        <end position="304"/>
    </location>
</feature>
<evidence type="ECO:0000313" key="2">
    <source>
        <dbReference type="EMBL" id="GFX89768.1"/>
    </source>
</evidence>
<dbReference type="InterPro" id="IPR043502">
    <property type="entry name" value="DNA/RNA_pol_sf"/>
</dbReference>
<dbReference type="Gene3D" id="3.10.10.10">
    <property type="entry name" value="HIV Type 1 Reverse Transcriptase, subunit A, domain 1"/>
    <property type="match status" value="1"/>
</dbReference>
<dbReference type="SUPFAM" id="SSF56672">
    <property type="entry name" value="DNA/RNA polymerases"/>
    <property type="match status" value="1"/>
</dbReference>
<dbReference type="Gene3D" id="3.30.70.270">
    <property type="match status" value="1"/>
</dbReference>
<evidence type="ECO:0000313" key="3">
    <source>
        <dbReference type="Proteomes" id="UP000887159"/>
    </source>
</evidence>
<gene>
    <name evidence="2" type="primary">AVEN_2369_1</name>
    <name evidence="2" type="ORF">TNCV_3712001</name>
</gene>
<dbReference type="EMBL" id="BMAU01021076">
    <property type="protein sequence ID" value="GFX89768.1"/>
    <property type="molecule type" value="Genomic_DNA"/>
</dbReference>
<sequence length="325" mass="37752">MGKTYGNETKFDKNHFMNVTSMFVNDMCISDLWKLDSLGITDPVETKTKLEIQKETLNHFQKTISVDISGRYEVALSWVLDNKLLSSNRKLAENRLESTKRKLIATGKFEEYQDVLDLWLSGKIIEEVNDDKENSVHYLPHRPVIKENSTSKIRPVFDASVQTKGSPSLNDCLEKGPNFIEVIPTILNRFRKYKIGVISDIEKAFLQIGVREQDRDFLRFMWYDRENRDHIKIYRHRRVVFGVTSSPFLLGATLNHHLDNAHGNFDNVAKILRKSFYVDNCVTSFETEEQLQKFIVESKILLSSAHFNLRGWQSNVLLNPENFQS</sequence>
<dbReference type="InterPro" id="IPR000477">
    <property type="entry name" value="RT_dom"/>
</dbReference>
<dbReference type="PANTHER" id="PTHR47331:SF1">
    <property type="entry name" value="GAG-LIKE PROTEIN"/>
    <property type="match status" value="1"/>
</dbReference>
<dbReference type="Proteomes" id="UP000887159">
    <property type="component" value="Unassembled WGS sequence"/>
</dbReference>
<comment type="caution">
    <text evidence="2">The sequence shown here is derived from an EMBL/GenBank/DDBJ whole genome shotgun (WGS) entry which is preliminary data.</text>
</comment>
<proteinExistence type="predicted"/>
<dbReference type="PANTHER" id="PTHR47331">
    <property type="entry name" value="PHD-TYPE DOMAIN-CONTAINING PROTEIN"/>
    <property type="match status" value="1"/>
</dbReference>
<dbReference type="Pfam" id="PF00078">
    <property type="entry name" value="RVT_1"/>
    <property type="match status" value="1"/>
</dbReference>
<dbReference type="GO" id="GO:0071897">
    <property type="term" value="P:DNA biosynthetic process"/>
    <property type="evidence" value="ECO:0007669"/>
    <property type="project" value="UniProtKB-ARBA"/>
</dbReference>